<dbReference type="SUPFAM" id="SSF48452">
    <property type="entry name" value="TPR-like"/>
    <property type="match status" value="1"/>
</dbReference>
<dbReference type="EMBL" id="CP054719">
    <property type="protein sequence ID" value="QOL20122.1"/>
    <property type="molecule type" value="Genomic_DNA"/>
</dbReference>
<feature type="chain" id="PRO_5032763442" evidence="3">
    <location>
        <begin position="21"/>
        <end position="228"/>
    </location>
</feature>
<dbReference type="InterPro" id="IPR011990">
    <property type="entry name" value="TPR-like_helical_dom_sf"/>
</dbReference>
<organism evidence="4 5">
    <name type="scientific">Candidatus Bodocaedibacter vickermanii</name>
    <dbReference type="NCBI Taxonomy" id="2741701"/>
    <lineage>
        <taxon>Bacteria</taxon>
        <taxon>Pseudomonadati</taxon>
        <taxon>Pseudomonadota</taxon>
        <taxon>Alphaproteobacteria</taxon>
        <taxon>Holosporales</taxon>
        <taxon>Candidatus Paracaedibacteraceae</taxon>
        <taxon>Candidatus Bodocaedibacter</taxon>
    </lineage>
</organism>
<evidence type="ECO:0000313" key="5">
    <source>
        <dbReference type="Proteomes" id="UP000594001"/>
    </source>
</evidence>
<dbReference type="AlphaFoldDB" id="A0A7L9RU89"/>
<keyword evidence="1" id="KW-0175">Coiled coil</keyword>
<evidence type="ECO:0000256" key="2">
    <source>
        <dbReference type="SAM" id="MobiDB-lite"/>
    </source>
</evidence>
<dbReference type="RefSeq" id="WP_350331677.1">
    <property type="nucleotide sequence ID" value="NZ_CP054719.1"/>
</dbReference>
<dbReference type="Proteomes" id="UP000594001">
    <property type="component" value="Chromosome"/>
</dbReference>
<feature type="coiled-coil region" evidence="1">
    <location>
        <begin position="33"/>
        <end position="60"/>
    </location>
</feature>
<gene>
    <name evidence="4" type="ORF">CPBP_00903</name>
</gene>
<dbReference type="Gene3D" id="1.25.40.10">
    <property type="entry name" value="Tetratricopeptide repeat domain"/>
    <property type="match status" value="1"/>
</dbReference>
<feature type="region of interest" description="Disordered" evidence="2">
    <location>
        <begin position="72"/>
        <end position="101"/>
    </location>
</feature>
<feature type="signal peptide" evidence="3">
    <location>
        <begin position="1"/>
        <end position="20"/>
    </location>
</feature>
<sequence>MRCLYYATLMVFGLVNVVSAEEEKVEQSVVEYVQELTGKLDTLTQTIELLEKRIEILESACHARGVEENSKKIENGVMGSQPASVEKPKRSKPSAGADRLSSDGLSALQHKNFDEAEQKFLDLVQFYPEHSAVPDACYWLGEIHVIKKQYAHAQAYYALAYKAFPETNVKKAEIGLKIAECYFSLNKNKEGCLFLKEIMKLQQRGANISNATLQLMQKYWALHKCADL</sequence>
<evidence type="ECO:0000256" key="1">
    <source>
        <dbReference type="SAM" id="Coils"/>
    </source>
</evidence>
<dbReference type="KEGG" id="pbal:CPBP_00903"/>
<evidence type="ECO:0000256" key="3">
    <source>
        <dbReference type="SAM" id="SignalP"/>
    </source>
</evidence>
<accession>A0A7L9RU89</accession>
<proteinExistence type="predicted"/>
<name>A0A7L9RU89_9PROT</name>
<keyword evidence="3" id="KW-0732">Signal</keyword>
<evidence type="ECO:0000313" key="4">
    <source>
        <dbReference type="EMBL" id="QOL20122.1"/>
    </source>
</evidence>
<protein>
    <submittedName>
        <fullName evidence="4">Tol-pal system protein YbgF</fullName>
    </submittedName>
</protein>
<keyword evidence="5" id="KW-1185">Reference proteome</keyword>
<reference evidence="4 5" key="1">
    <citation type="submission" date="2020-06" db="EMBL/GenBank/DDBJ databases">
        <title>The endosymbiont of the kinetoplastid Bodo saltans is a Paracaedibacter-like alpha-proteobacterium possessing a putative toxin-antitoxin system.</title>
        <authorList>
            <person name="Midha S."/>
            <person name="Rigden D.J."/>
            <person name="Siozios S."/>
            <person name="Hurst G.D.D."/>
            <person name="Jackson A.P."/>
        </authorList>
    </citation>
    <scope>NUCLEOTIDE SEQUENCE [LARGE SCALE GENOMIC DNA]</scope>
    <source>
        <strain evidence="4">Lake Konstanz</strain>
    </source>
</reference>